<name>A5GCX6_GEOUR</name>
<evidence type="ECO:0000313" key="1">
    <source>
        <dbReference type="EMBL" id="ABQ24569.1"/>
    </source>
</evidence>
<dbReference type="Proteomes" id="UP000006695">
    <property type="component" value="Chromosome"/>
</dbReference>
<dbReference type="InterPro" id="IPR013406">
    <property type="entry name" value="CHP02574_addiction_mod"/>
</dbReference>
<evidence type="ECO:0000313" key="2">
    <source>
        <dbReference type="Proteomes" id="UP000006695"/>
    </source>
</evidence>
<keyword evidence="2" id="KW-1185">Reference proteome</keyword>
<accession>A5GCX6</accession>
<reference evidence="1 2" key="1">
    <citation type="submission" date="2007-05" db="EMBL/GenBank/DDBJ databases">
        <title>Complete sequence of Geobacter uraniireducens Rf4.</title>
        <authorList>
            <consortium name="US DOE Joint Genome Institute"/>
            <person name="Copeland A."/>
            <person name="Lucas S."/>
            <person name="Lapidus A."/>
            <person name="Barry K."/>
            <person name="Detter J.C."/>
            <person name="Glavina del Rio T."/>
            <person name="Hammon N."/>
            <person name="Israni S."/>
            <person name="Dalin E."/>
            <person name="Tice H."/>
            <person name="Pitluck S."/>
            <person name="Chertkov O."/>
            <person name="Brettin T."/>
            <person name="Bruce D."/>
            <person name="Han C."/>
            <person name="Schmutz J."/>
            <person name="Larimer F."/>
            <person name="Land M."/>
            <person name="Hauser L."/>
            <person name="Kyrpides N."/>
            <person name="Mikhailova N."/>
            <person name="Shelobolina E."/>
            <person name="Aklujkar M."/>
            <person name="Lovley D."/>
            <person name="Richardson P."/>
        </authorList>
    </citation>
    <scope>NUCLEOTIDE SEQUENCE [LARGE SCALE GENOMIC DNA]</scope>
    <source>
        <strain evidence="1 2">Rf4</strain>
    </source>
</reference>
<dbReference type="OrthoDB" id="1525098at2"/>
<gene>
    <name evidence="1" type="ordered locus">Gura_0353</name>
</gene>
<protein>
    <submittedName>
        <fullName evidence="1">Putative addiction module component, TIGR02574 family</fullName>
    </submittedName>
</protein>
<dbReference type="AlphaFoldDB" id="A5GCX6"/>
<dbReference type="Pfam" id="PF09720">
    <property type="entry name" value="Unstab_antitox"/>
    <property type="match status" value="1"/>
</dbReference>
<dbReference type="RefSeq" id="WP_011937295.1">
    <property type="nucleotide sequence ID" value="NC_009483.1"/>
</dbReference>
<dbReference type="EMBL" id="CP000698">
    <property type="protein sequence ID" value="ABQ24569.1"/>
    <property type="molecule type" value="Genomic_DNA"/>
</dbReference>
<proteinExistence type="predicted"/>
<dbReference type="HOGENOM" id="CLU_177580_2_2_7"/>
<organism evidence="1 2">
    <name type="scientific">Geotalea uraniireducens (strain Rf4)</name>
    <name type="common">Geobacter uraniireducens</name>
    <dbReference type="NCBI Taxonomy" id="351605"/>
    <lineage>
        <taxon>Bacteria</taxon>
        <taxon>Pseudomonadati</taxon>
        <taxon>Thermodesulfobacteriota</taxon>
        <taxon>Desulfuromonadia</taxon>
        <taxon>Geobacterales</taxon>
        <taxon>Geobacteraceae</taxon>
        <taxon>Geotalea</taxon>
    </lineage>
</organism>
<dbReference type="NCBIfam" id="TIGR02574">
    <property type="entry name" value="stabl_TIGR02574"/>
    <property type="match status" value="1"/>
</dbReference>
<dbReference type="KEGG" id="gur:Gura_0353"/>
<dbReference type="STRING" id="351605.Gura_0353"/>
<sequence>MLERNNPLIHQATALPPLERLQLVDYILESLDMPDKEIEKLWADEASRRWEGYKAGKIKTLSAAEVFEKYKP</sequence>